<dbReference type="InterPro" id="IPR055219">
    <property type="entry name" value="MinC_N_1"/>
</dbReference>
<comment type="similarity">
    <text evidence="1 6">Belongs to the MinC family.</text>
</comment>
<dbReference type="PANTHER" id="PTHR34108:SF1">
    <property type="entry name" value="SEPTUM SITE-DETERMINING PROTEIN MINC"/>
    <property type="match status" value="1"/>
</dbReference>
<dbReference type="HAMAP" id="MF_00267">
    <property type="entry name" value="MinC"/>
    <property type="match status" value="1"/>
</dbReference>
<evidence type="ECO:0000256" key="6">
    <source>
        <dbReference type="HAMAP-Rule" id="MF_00267"/>
    </source>
</evidence>
<proteinExistence type="inferred from homology"/>
<gene>
    <name evidence="6 9" type="primary">minC</name>
    <name evidence="9" type="ORF">ACFFK0_08975</name>
</gene>
<evidence type="ECO:0000259" key="7">
    <source>
        <dbReference type="Pfam" id="PF03775"/>
    </source>
</evidence>
<keyword evidence="2 6" id="KW-0132">Cell division</keyword>
<dbReference type="NCBIfam" id="TIGR01222">
    <property type="entry name" value="minC"/>
    <property type="match status" value="1"/>
</dbReference>
<evidence type="ECO:0000256" key="3">
    <source>
        <dbReference type="ARBA" id="ARBA00023210"/>
    </source>
</evidence>
<comment type="function">
    <text evidence="6">Cell division inhibitor that blocks the formation of polar Z ring septums. Rapidly oscillates between the poles of the cell to destabilize FtsZ filaments that have formed before they mature into polar Z rings. Prevents FtsZ polymerization.</text>
</comment>
<keyword evidence="10" id="KW-1185">Reference proteome</keyword>
<organism evidence="9 10">
    <name type="scientific">Paenibacillus chartarius</name>
    <dbReference type="NCBI Taxonomy" id="747481"/>
    <lineage>
        <taxon>Bacteria</taxon>
        <taxon>Bacillati</taxon>
        <taxon>Bacillota</taxon>
        <taxon>Bacilli</taxon>
        <taxon>Bacillales</taxon>
        <taxon>Paenibacillaceae</taxon>
        <taxon>Paenibacillus</taxon>
    </lineage>
</organism>
<keyword evidence="4 6" id="KW-0131">Cell cycle</keyword>
<dbReference type="InterPro" id="IPR005526">
    <property type="entry name" value="Septum_form_inhib_MinC_C"/>
</dbReference>
<evidence type="ECO:0000259" key="8">
    <source>
        <dbReference type="Pfam" id="PF22642"/>
    </source>
</evidence>
<accession>A0ABV6DIY9</accession>
<dbReference type="InterPro" id="IPR013033">
    <property type="entry name" value="MinC"/>
</dbReference>
<comment type="subunit">
    <text evidence="5 6">Interacts with MinD and FtsZ.</text>
</comment>
<comment type="caution">
    <text evidence="9">The sequence shown here is derived from an EMBL/GenBank/DDBJ whole genome shotgun (WGS) entry which is preliminary data.</text>
</comment>
<evidence type="ECO:0000256" key="1">
    <source>
        <dbReference type="ARBA" id="ARBA00006291"/>
    </source>
</evidence>
<dbReference type="SUPFAM" id="SSF63848">
    <property type="entry name" value="Cell-division inhibitor MinC, C-terminal domain"/>
    <property type="match status" value="1"/>
</dbReference>
<dbReference type="Gene3D" id="3.30.160.540">
    <property type="match status" value="1"/>
</dbReference>
<evidence type="ECO:0000256" key="4">
    <source>
        <dbReference type="ARBA" id="ARBA00023306"/>
    </source>
</evidence>
<dbReference type="EMBL" id="JBHLWN010000031">
    <property type="protein sequence ID" value="MFC0212595.1"/>
    <property type="molecule type" value="Genomic_DNA"/>
</dbReference>
<name>A0ABV6DIY9_9BACL</name>
<feature type="domain" description="Septum site-determining protein MinC N-terminal" evidence="8">
    <location>
        <begin position="8"/>
        <end position="85"/>
    </location>
</feature>
<dbReference type="RefSeq" id="WP_377469787.1">
    <property type="nucleotide sequence ID" value="NZ_JBHLWN010000031.1"/>
</dbReference>
<keyword evidence="3 6" id="KW-0717">Septation</keyword>
<sequence length="220" mass="24400">MTADKHYVTIKGIKDGLVFRLDDTCEWDDLLKELQHKLEKTHHRILTGPIIHVHVKLGQRTATDEDKDRIRSIIGTRGNLLIQSIESEADQPEQDAEPPLKILKGIIRSGQTLRHDGDLLFLGDVNPGGTIESTGSIYVMGALRGMAHAGTGGDDEAIIAASYLRPTQLRIAGIISRPPDEWGIEEAYMEFAYIQDGRMEIDKLQHLARIRPGSGIPNPI</sequence>
<dbReference type="Proteomes" id="UP001589776">
    <property type="component" value="Unassembled WGS sequence"/>
</dbReference>
<reference evidence="9 10" key="1">
    <citation type="submission" date="2024-09" db="EMBL/GenBank/DDBJ databases">
        <authorList>
            <person name="Sun Q."/>
            <person name="Mori K."/>
        </authorList>
    </citation>
    <scope>NUCLEOTIDE SEQUENCE [LARGE SCALE GENOMIC DNA]</scope>
    <source>
        <strain evidence="9 10">CCM 7759</strain>
    </source>
</reference>
<evidence type="ECO:0000313" key="10">
    <source>
        <dbReference type="Proteomes" id="UP001589776"/>
    </source>
</evidence>
<dbReference type="InterPro" id="IPR016098">
    <property type="entry name" value="CAP/MinC_C"/>
</dbReference>
<feature type="domain" description="Septum formation inhibitor MinC C-terminal" evidence="7">
    <location>
        <begin position="103"/>
        <end position="201"/>
    </location>
</feature>
<dbReference type="InterPro" id="IPR036145">
    <property type="entry name" value="MinC_C_sf"/>
</dbReference>
<evidence type="ECO:0000256" key="5">
    <source>
        <dbReference type="ARBA" id="ARBA00046874"/>
    </source>
</evidence>
<dbReference type="Pfam" id="PF22642">
    <property type="entry name" value="MinC_N_1"/>
    <property type="match status" value="1"/>
</dbReference>
<protein>
    <recommendedName>
        <fullName evidence="6">Probable septum site-determining protein MinC</fullName>
    </recommendedName>
</protein>
<dbReference type="Gene3D" id="2.160.20.70">
    <property type="match status" value="1"/>
</dbReference>
<evidence type="ECO:0000313" key="9">
    <source>
        <dbReference type="EMBL" id="MFC0212595.1"/>
    </source>
</evidence>
<evidence type="ECO:0000256" key="2">
    <source>
        <dbReference type="ARBA" id="ARBA00022618"/>
    </source>
</evidence>
<dbReference type="PANTHER" id="PTHR34108">
    <property type="entry name" value="SEPTUM SITE-DETERMINING PROTEIN MINC"/>
    <property type="match status" value="1"/>
</dbReference>
<dbReference type="Pfam" id="PF03775">
    <property type="entry name" value="MinC_C"/>
    <property type="match status" value="1"/>
</dbReference>